<sequence length="116" mass="13071">MVRCLWTEEEMILAADLADDRGWKGPNSATPEVVELSELLNRAKIYPLHDRPENFRSPSSVSRKIGNLIGSHPSAPRNALRTSAGEVPIVNRFVDDRTPMKRQAADIRVRIRRGLL</sequence>
<evidence type="ECO:0000313" key="1">
    <source>
        <dbReference type="EMBL" id="SMX99720.1"/>
    </source>
</evidence>
<accession>A0A2H1KIV5</accession>
<organism evidence="1 2">
    <name type="scientific">Brevibacterium aurantiacum</name>
    <dbReference type="NCBI Taxonomy" id="273384"/>
    <lineage>
        <taxon>Bacteria</taxon>
        <taxon>Bacillati</taxon>
        <taxon>Actinomycetota</taxon>
        <taxon>Actinomycetes</taxon>
        <taxon>Micrococcales</taxon>
        <taxon>Brevibacteriaceae</taxon>
        <taxon>Brevibacterium</taxon>
    </lineage>
</organism>
<dbReference type="Proteomes" id="UP000234289">
    <property type="component" value="Unassembled WGS sequence"/>
</dbReference>
<proteinExistence type="predicted"/>
<reference evidence="2" key="1">
    <citation type="submission" date="2017-03" db="EMBL/GenBank/DDBJ databases">
        <authorList>
            <person name="Monnet C."/>
        </authorList>
    </citation>
    <scope>NUCLEOTIDE SEQUENCE [LARGE SCALE GENOMIC DNA]</scope>
    <source>
        <strain evidence="2">CNRZ 920</strain>
    </source>
</reference>
<name>A0A2H1KIV5_BREAU</name>
<evidence type="ECO:0000313" key="2">
    <source>
        <dbReference type="Proteomes" id="UP000234289"/>
    </source>
</evidence>
<gene>
    <name evidence="1" type="ORF">BAUR920_03253</name>
</gene>
<dbReference type="AlphaFoldDB" id="A0A2H1KIV5"/>
<protein>
    <submittedName>
        <fullName evidence="1">Uncharacterized protein</fullName>
    </submittedName>
</protein>
<dbReference type="EMBL" id="FXZG01000026">
    <property type="protein sequence ID" value="SMX99720.1"/>
    <property type="molecule type" value="Genomic_DNA"/>
</dbReference>